<name>A0AAJ1VNG8_9FLAO</name>
<comment type="caution">
    <text evidence="1">The sequence shown here is derived from an EMBL/GenBank/DDBJ whole genome shotgun (WGS) entry which is preliminary data.</text>
</comment>
<dbReference type="AlphaFoldDB" id="A0AAJ1VNG8"/>
<accession>A0AAJ1VNG8</accession>
<protein>
    <submittedName>
        <fullName evidence="1">Uncharacterized protein</fullName>
    </submittedName>
</protein>
<dbReference type="Proteomes" id="UP001225933">
    <property type="component" value="Unassembled WGS sequence"/>
</dbReference>
<organism evidence="1 2">
    <name type="scientific">Chryseobacterium gambrini</name>
    <dbReference type="NCBI Taxonomy" id="373672"/>
    <lineage>
        <taxon>Bacteria</taxon>
        <taxon>Pseudomonadati</taxon>
        <taxon>Bacteroidota</taxon>
        <taxon>Flavobacteriia</taxon>
        <taxon>Flavobacteriales</taxon>
        <taxon>Weeksellaceae</taxon>
        <taxon>Chryseobacterium group</taxon>
        <taxon>Chryseobacterium</taxon>
    </lineage>
</organism>
<gene>
    <name evidence="1" type="ORF">QX233_15350</name>
</gene>
<reference evidence="1" key="1">
    <citation type="submission" date="2023-06" db="EMBL/GenBank/DDBJ databases">
        <title>Two Chryseobacterium gambrini strains from China.</title>
        <authorList>
            <person name="Zeng J."/>
            <person name="Wu Y."/>
        </authorList>
    </citation>
    <scope>NUCLEOTIDE SEQUENCE</scope>
    <source>
        <strain evidence="1">SQ219</strain>
    </source>
</reference>
<dbReference type="RefSeq" id="WP_214588493.1">
    <property type="nucleotide sequence ID" value="NZ_JAUHGV010000020.1"/>
</dbReference>
<dbReference type="EMBL" id="JAUHGV010000020">
    <property type="protein sequence ID" value="MDN4013849.1"/>
    <property type="molecule type" value="Genomic_DNA"/>
</dbReference>
<sequence>MKNIIFKKIFLVIALLLLIPKLIAQGNLKYNTHVNRAENSILEKDYALALIEYNNLSSEFNNLYGKDIYNALICANKEKNWEQVFLWAKLFLSKGAEINFFNQKKFEELKKTNHWKKILKLNIKNNINVKLKKKIDSLVNIDQGEFVQLKEKNIPDIYDFTANIDKVLFKLDKEYKGITEDNVGLNITNDTIFSFLPTYSVLLRHSYQSKRENSYFNYQKQNFNLEKDLFFTINSFDLMPIILYKKETYFLKEEFLSTEKVELLNYIQKAKKILNKPNSDFILYYPCSEIASFANKESELQFKTILDNFYYK</sequence>
<evidence type="ECO:0000313" key="2">
    <source>
        <dbReference type="Proteomes" id="UP001225933"/>
    </source>
</evidence>
<evidence type="ECO:0000313" key="1">
    <source>
        <dbReference type="EMBL" id="MDN4013849.1"/>
    </source>
</evidence>
<proteinExistence type="predicted"/>